<dbReference type="EMBL" id="NTZF01000013">
    <property type="protein sequence ID" value="PES94610.1"/>
    <property type="molecule type" value="Genomic_DNA"/>
</dbReference>
<dbReference type="Pfam" id="PF13333">
    <property type="entry name" value="rve_2"/>
    <property type="match status" value="1"/>
</dbReference>
<reference evidence="2 3" key="1">
    <citation type="submission" date="2017-09" db="EMBL/GenBank/DDBJ databases">
        <title>Large-scale bioinformatics analysis of Bacillus genomes uncovers conserved roles of natural products in bacterial physiology.</title>
        <authorList>
            <consortium name="Agbiome Team Llc"/>
            <person name="Bleich R.M."/>
            <person name="Grubbs K.J."/>
            <person name="Santa Maria K.C."/>
            <person name="Allen S.E."/>
            <person name="Farag S."/>
            <person name="Shank E.A."/>
            <person name="Bowers A."/>
        </authorList>
    </citation>
    <scope>NUCLEOTIDE SEQUENCE [LARGE SCALE GENOMIC DNA]</scope>
    <source>
        <strain evidence="2 3">AFS002368</strain>
    </source>
</reference>
<comment type="function">
    <text evidence="1">Involved in the transposition of the insertion sequence.</text>
</comment>
<organism evidence="2 3">
    <name type="scientific">Bacillus cereus</name>
    <dbReference type="NCBI Taxonomy" id="1396"/>
    <lineage>
        <taxon>Bacteria</taxon>
        <taxon>Bacillati</taxon>
        <taxon>Bacillota</taxon>
        <taxon>Bacilli</taxon>
        <taxon>Bacillales</taxon>
        <taxon>Bacillaceae</taxon>
        <taxon>Bacillus</taxon>
        <taxon>Bacillus cereus group</taxon>
    </lineage>
</organism>
<dbReference type="SUPFAM" id="SSF53098">
    <property type="entry name" value="Ribonuclease H-like"/>
    <property type="match status" value="1"/>
</dbReference>
<proteinExistence type="predicted"/>
<evidence type="ECO:0000313" key="2">
    <source>
        <dbReference type="EMBL" id="PES94610.1"/>
    </source>
</evidence>
<evidence type="ECO:0000256" key="1">
    <source>
        <dbReference type="ARBA" id="ARBA00002286"/>
    </source>
</evidence>
<accession>A0A2C1EV10</accession>
<dbReference type="InterPro" id="IPR001584">
    <property type="entry name" value="Integrase_cat-core"/>
</dbReference>
<dbReference type="InterPro" id="IPR012337">
    <property type="entry name" value="RNaseH-like_sf"/>
</dbReference>
<protein>
    <submittedName>
        <fullName evidence="2">Uncharacterized protein</fullName>
    </submittedName>
</protein>
<dbReference type="GO" id="GO:0015074">
    <property type="term" value="P:DNA integration"/>
    <property type="evidence" value="ECO:0007669"/>
    <property type="project" value="InterPro"/>
</dbReference>
<name>A0A2C1EV10_BACCE</name>
<gene>
    <name evidence="2" type="ORF">CN491_16005</name>
</gene>
<comment type="caution">
    <text evidence="2">The sequence shown here is derived from an EMBL/GenBank/DDBJ whole genome shotgun (WGS) entry which is preliminary data.</text>
</comment>
<dbReference type="Proteomes" id="UP000220900">
    <property type="component" value="Unassembled WGS sequence"/>
</dbReference>
<evidence type="ECO:0000313" key="3">
    <source>
        <dbReference type="Proteomes" id="UP000220900"/>
    </source>
</evidence>
<sequence>MELIRQKTFQSLEHLKLELDDYINWFNHHRVHGTLGYLSPVEFRKRALKKAV</sequence>
<dbReference type="AlphaFoldDB" id="A0A2C1EV10"/>